<dbReference type="PANTHER" id="PTHR43527">
    <property type="entry name" value="4-DIPHOSPHOCYTIDYL-2-C-METHYL-D-ERYTHRITOL KINASE, CHLOROPLASTIC"/>
    <property type="match status" value="1"/>
</dbReference>
<evidence type="ECO:0000256" key="9">
    <source>
        <dbReference type="ARBA" id="ARBA00032554"/>
    </source>
</evidence>
<evidence type="ECO:0000256" key="6">
    <source>
        <dbReference type="ARBA" id="ARBA00022777"/>
    </source>
</evidence>
<keyword evidence="4 10" id="KW-0808">Transferase</keyword>
<dbReference type="Proteomes" id="UP000281647">
    <property type="component" value="Unassembled WGS sequence"/>
</dbReference>
<dbReference type="InterPro" id="IPR006204">
    <property type="entry name" value="GHMP_kinase_N_dom"/>
</dbReference>
<evidence type="ECO:0000259" key="11">
    <source>
        <dbReference type="Pfam" id="PF00288"/>
    </source>
</evidence>
<dbReference type="SUPFAM" id="SSF55060">
    <property type="entry name" value="GHMP Kinase, C-terminal domain"/>
    <property type="match status" value="1"/>
</dbReference>
<keyword evidence="7 10" id="KW-0067">ATP-binding</keyword>
<dbReference type="EMBL" id="RKST01000013">
    <property type="protein sequence ID" value="RUM97265.1"/>
    <property type="molecule type" value="Genomic_DNA"/>
</dbReference>
<keyword evidence="5 10" id="KW-0547">Nucleotide-binding</keyword>
<evidence type="ECO:0000256" key="4">
    <source>
        <dbReference type="ARBA" id="ARBA00022679"/>
    </source>
</evidence>
<sequence>MDSAPLAENAPAKINLALHITGRRADGFHTLESLVVFTAFGDRIEAQAAEADSFEIDGPFGGSLCGQSGNLVTRARDALREAVGGRLREGLHSTLLPVSIHLEKHLPIASGIGGGSSDAAATLKVLNHLWRCGLAPDTLAGIGSRLGADVPMCLHAAPLIARGIGEIVGSVSDLPELHLVLVNAGVEVSTPSVFAALAQKENQPLPPLPPRLAFEPLRNWLAISRNDLEAPATAIAPAIAESLDALRASQAAFARMSGSGATCFGLYETQAQAQSAAAAIRHSRPGWFVAASNTKR</sequence>
<dbReference type="GO" id="GO:0050515">
    <property type="term" value="F:4-(cytidine 5'-diphospho)-2-C-methyl-D-erythritol kinase activity"/>
    <property type="evidence" value="ECO:0007669"/>
    <property type="project" value="UniProtKB-UniRule"/>
</dbReference>
<dbReference type="Pfam" id="PF00288">
    <property type="entry name" value="GHMP_kinases_N"/>
    <property type="match status" value="1"/>
</dbReference>
<evidence type="ECO:0000313" key="14">
    <source>
        <dbReference type="Proteomes" id="UP000281647"/>
    </source>
</evidence>
<dbReference type="PANTHER" id="PTHR43527:SF2">
    <property type="entry name" value="4-DIPHOSPHOCYTIDYL-2-C-METHYL-D-ERYTHRITOL KINASE, CHLOROPLASTIC"/>
    <property type="match status" value="1"/>
</dbReference>
<accession>A0A432V530</accession>
<dbReference type="NCBIfam" id="NF011202">
    <property type="entry name" value="PRK14608.1"/>
    <property type="match status" value="1"/>
</dbReference>
<dbReference type="Gene3D" id="3.30.230.10">
    <property type="match status" value="1"/>
</dbReference>
<evidence type="ECO:0000256" key="2">
    <source>
        <dbReference type="ARBA" id="ARBA00012052"/>
    </source>
</evidence>
<comment type="catalytic activity">
    <reaction evidence="10">
        <text>4-CDP-2-C-methyl-D-erythritol + ATP = 4-CDP-2-C-methyl-D-erythritol 2-phosphate + ADP + H(+)</text>
        <dbReference type="Rhea" id="RHEA:18437"/>
        <dbReference type="ChEBI" id="CHEBI:15378"/>
        <dbReference type="ChEBI" id="CHEBI:30616"/>
        <dbReference type="ChEBI" id="CHEBI:57823"/>
        <dbReference type="ChEBI" id="CHEBI:57919"/>
        <dbReference type="ChEBI" id="CHEBI:456216"/>
        <dbReference type="EC" id="2.7.1.148"/>
    </reaction>
</comment>
<comment type="similarity">
    <text evidence="1 10">Belongs to the GHMP kinase family. IspE subfamily.</text>
</comment>
<evidence type="ECO:0000256" key="5">
    <source>
        <dbReference type="ARBA" id="ARBA00022741"/>
    </source>
</evidence>
<evidence type="ECO:0000256" key="8">
    <source>
        <dbReference type="ARBA" id="ARBA00023229"/>
    </source>
</evidence>
<dbReference type="InterPro" id="IPR020568">
    <property type="entry name" value="Ribosomal_Su5_D2-typ_SF"/>
</dbReference>
<evidence type="ECO:0000256" key="3">
    <source>
        <dbReference type="ARBA" id="ARBA00017473"/>
    </source>
</evidence>
<proteinExistence type="inferred from homology"/>
<dbReference type="Pfam" id="PF08544">
    <property type="entry name" value="GHMP_kinases_C"/>
    <property type="match status" value="1"/>
</dbReference>
<protein>
    <recommendedName>
        <fullName evidence="3 10">4-diphosphocytidyl-2-C-methyl-D-erythritol kinase</fullName>
        <shortName evidence="10">CMK</shortName>
        <ecNumber evidence="2 10">2.7.1.148</ecNumber>
    </recommendedName>
    <alternativeName>
        <fullName evidence="9 10">4-(cytidine-5'-diphospho)-2-C-methyl-D-erythritol kinase</fullName>
    </alternativeName>
</protein>
<dbReference type="UniPathway" id="UPA00056">
    <property type="reaction ID" value="UER00094"/>
</dbReference>
<organism evidence="13 14">
    <name type="scientific">Borborobacter arsenicus</name>
    <dbReference type="NCBI Taxonomy" id="1851146"/>
    <lineage>
        <taxon>Bacteria</taxon>
        <taxon>Pseudomonadati</taxon>
        <taxon>Pseudomonadota</taxon>
        <taxon>Alphaproteobacteria</taxon>
        <taxon>Hyphomicrobiales</taxon>
        <taxon>Phyllobacteriaceae</taxon>
        <taxon>Borborobacter</taxon>
    </lineage>
</organism>
<feature type="domain" description="GHMP kinase N-terminal" evidence="11">
    <location>
        <begin position="70"/>
        <end position="155"/>
    </location>
</feature>
<keyword evidence="14" id="KW-1185">Reference proteome</keyword>
<dbReference type="InterPro" id="IPR014721">
    <property type="entry name" value="Ribsml_uS5_D2-typ_fold_subgr"/>
</dbReference>
<dbReference type="SUPFAM" id="SSF54211">
    <property type="entry name" value="Ribosomal protein S5 domain 2-like"/>
    <property type="match status" value="1"/>
</dbReference>
<dbReference type="GO" id="GO:0019288">
    <property type="term" value="P:isopentenyl diphosphate biosynthetic process, methylerythritol 4-phosphate pathway"/>
    <property type="evidence" value="ECO:0007669"/>
    <property type="project" value="UniProtKB-UniRule"/>
</dbReference>
<dbReference type="GO" id="GO:0016114">
    <property type="term" value="P:terpenoid biosynthetic process"/>
    <property type="evidence" value="ECO:0007669"/>
    <property type="project" value="UniProtKB-UniRule"/>
</dbReference>
<keyword evidence="8 10" id="KW-0414">Isoprene biosynthesis</keyword>
<feature type="binding site" evidence="10">
    <location>
        <begin position="107"/>
        <end position="117"/>
    </location>
    <ligand>
        <name>ATP</name>
        <dbReference type="ChEBI" id="CHEBI:30616"/>
    </ligand>
</feature>
<keyword evidence="6 10" id="KW-0418">Kinase</keyword>
<evidence type="ECO:0000313" key="13">
    <source>
        <dbReference type="EMBL" id="RUM97265.1"/>
    </source>
</evidence>
<dbReference type="Gene3D" id="3.30.70.890">
    <property type="entry name" value="GHMP kinase, C-terminal domain"/>
    <property type="match status" value="1"/>
</dbReference>
<dbReference type="GO" id="GO:0005524">
    <property type="term" value="F:ATP binding"/>
    <property type="evidence" value="ECO:0007669"/>
    <property type="project" value="UniProtKB-UniRule"/>
</dbReference>
<reference evidence="13 14" key="1">
    <citation type="submission" date="2018-11" db="EMBL/GenBank/DDBJ databases">
        <title>Pseudaminobacter arsenicus sp. nov., an arsenic-resistant bacterium isolated from arsenic-rich aquifers.</title>
        <authorList>
            <person name="Mu Y."/>
        </authorList>
    </citation>
    <scope>NUCLEOTIDE SEQUENCE [LARGE SCALE GENOMIC DNA]</scope>
    <source>
        <strain evidence="13 14">CB3</strain>
    </source>
</reference>
<dbReference type="NCBIfam" id="TIGR00154">
    <property type="entry name" value="ispE"/>
    <property type="match status" value="1"/>
</dbReference>
<dbReference type="PIRSF" id="PIRSF010376">
    <property type="entry name" value="IspE"/>
    <property type="match status" value="1"/>
</dbReference>
<evidence type="ECO:0000256" key="10">
    <source>
        <dbReference type="HAMAP-Rule" id="MF_00061"/>
    </source>
</evidence>
<feature type="active site" evidence="10">
    <location>
        <position position="149"/>
    </location>
</feature>
<comment type="pathway">
    <text evidence="10">Isoprenoid biosynthesis; isopentenyl diphosphate biosynthesis via DXP pathway; isopentenyl diphosphate from 1-deoxy-D-xylulose 5-phosphate: step 3/6.</text>
</comment>
<gene>
    <name evidence="10" type="primary">ispE</name>
    <name evidence="13" type="ORF">EET67_14040</name>
</gene>
<dbReference type="AlphaFoldDB" id="A0A432V530"/>
<evidence type="ECO:0000256" key="1">
    <source>
        <dbReference type="ARBA" id="ARBA00009684"/>
    </source>
</evidence>
<dbReference type="EC" id="2.7.1.148" evidence="2 10"/>
<name>A0A432V530_9HYPH</name>
<evidence type="ECO:0000256" key="7">
    <source>
        <dbReference type="ARBA" id="ARBA00022840"/>
    </source>
</evidence>
<dbReference type="RefSeq" id="WP_128625276.1">
    <property type="nucleotide sequence ID" value="NZ_ML133511.1"/>
</dbReference>
<comment type="function">
    <text evidence="10">Catalyzes the phosphorylation of the position 2 hydroxy group of 4-diphosphocytidyl-2C-methyl-D-erythritol.</text>
</comment>
<evidence type="ECO:0000259" key="12">
    <source>
        <dbReference type="Pfam" id="PF08544"/>
    </source>
</evidence>
<feature type="domain" description="GHMP kinase C-terminal" evidence="12">
    <location>
        <begin position="217"/>
        <end position="281"/>
    </location>
</feature>
<dbReference type="InterPro" id="IPR004424">
    <property type="entry name" value="IspE"/>
</dbReference>
<dbReference type="HAMAP" id="MF_00061">
    <property type="entry name" value="IspE"/>
    <property type="match status" value="1"/>
</dbReference>
<feature type="active site" evidence="10">
    <location>
        <position position="13"/>
    </location>
</feature>
<dbReference type="InterPro" id="IPR036554">
    <property type="entry name" value="GHMP_kinase_C_sf"/>
</dbReference>
<dbReference type="InterPro" id="IPR013750">
    <property type="entry name" value="GHMP_kinase_C_dom"/>
</dbReference>
<dbReference type="OrthoDB" id="9809438at2"/>
<comment type="caution">
    <text evidence="13">The sequence shown here is derived from an EMBL/GenBank/DDBJ whole genome shotgun (WGS) entry which is preliminary data.</text>
</comment>